<dbReference type="PANTHER" id="PTHR38593:SF1">
    <property type="entry name" value="BLR2558 PROTEIN"/>
    <property type="match status" value="1"/>
</dbReference>
<evidence type="ECO:0000313" key="4">
    <source>
        <dbReference type="Proteomes" id="UP000245697"/>
    </source>
</evidence>
<sequence length="262" mass="26732">MLFRRTMVAVGAAALVTIPGAAAQAASVTDARLTAVGGALTAGASAARWASAGGVRGAVVGLRTSMDGPRDSFGGAPAVVRTEPSAALPAGSPLRAESPAVLRAGSPATLRADSTAVVRAAPSPQDEAFLRAANEINLAGVAHGRIAWAKTGNAEVKRIAGRLMVDHIRLNAKVSEAARKLKIRLGFTPNAAQQALAERYQAAPAGSFDALYLSTQLELHQQAKRIADAQIAEGRDASLKRVAADSAPVLAGHQALLTEATN</sequence>
<gene>
    <name evidence="3" type="ORF">BC793_111234</name>
</gene>
<feature type="domain" description="DUF4142" evidence="2">
    <location>
        <begin position="125"/>
        <end position="255"/>
    </location>
</feature>
<keyword evidence="4" id="KW-1185">Reference proteome</keyword>
<evidence type="ECO:0000256" key="1">
    <source>
        <dbReference type="SAM" id="SignalP"/>
    </source>
</evidence>
<dbReference type="InterPro" id="IPR025419">
    <property type="entry name" value="DUF4142"/>
</dbReference>
<dbReference type="Pfam" id="PF13628">
    <property type="entry name" value="DUF4142"/>
    <property type="match status" value="1"/>
</dbReference>
<evidence type="ECO:0000259" key="2">
    <source>
        <dbReference type="Pfam" id="PF13628"/>
    </source>
</evidence>
<dbReference type="PANTHER" id="PTHR38593">
    <property type="entry name" value="BLR2558 PROTEIN"/>
    <property type="match status" value="1"/>
</dbReference>
<keyword evidence="1" id="KW-0732">Signal</keyword>
<feature type="chain" id="PRO_5016303204" evidence="1">
    <location>
        <begin position="26"/>
        <end position="262"/>
    </location>
</feature>
<evidence type="ECO:0000313" key="3">
    <source>
        <dbReference type="EMBL" id="PWK45260.1"/>
    </source>
</evidence>
<dbReference type="AlphaFoldDB" id="A0A316FDY7"/>
<name>A0A316FDY7_9ACTN</name>
<dbReference type="OrthoDB" id="3405189at2"/>
<feature type="signal peptide" evidence="1">
    <location>
        <begin position="1"/>
        <end position="25"/>
    </location>
</feature>
<dbReference type="EMBL" id="QGGR01000011">
    <property type="protein sequence ID" value="PWK45260.1"/>
    <property type="molecule type" value="Genomic_DNA"/>
</dbReference>
<protein>
    <submittedName>
        <fullName evidence="3">Putative outer membrane protein</fullName>
    </submittedName>
</protein>
<proteinExistence type="predicted"/>
<comment type="caution">
    <text evidence="3">The sequence shown here is derived from an EMBL/GenBank/DDBJ whole genome shotgun (WGS) entry which is preliminary data.</text>
</comment>
<dbReference type="RefSeq" id="WP_158319354.1">
    <property type="nucleotide sequence ID" value="NZ_BONA01000060.1"/>
</dbReference>
<dbReference type="InterPro" id="IPR012347">
    <property type="entry name" value="Ferritin-like"/>
</dbReference>
<accession>A0A316FDY7</accession>
<dbReference type="Proteomes" id="UP000245697">
    <property type="component" value="Unassembled WGS sequence"/>
</dbReference>
<dbReference type="Gene3D" id="1.20.1260.10">
    <property type="match status" value="1"/>
</dbReference>
<organism evidence="3 4">
    <name type="scientific">Actinoplanes xinjiangensis</name>
    <dbReference type="NCBI Taxonomy" id="512350"/>
    <lineage>
        <taxon>Bacteria</taxon>
        <taxon>Bacillati</taxon>
        <taxon>Actinomycetota</taxon>
        <taxon>Actinomycetes</taxon>
        <taxon>Micromonosporales</taxon>
        <taxon>Micromonosporaceae</taxon>
        <taxon>Actinoplanes</taxon>
    </lineage>
</organism>
<reference evidence="3 4" key="1">
    <citation type="submission" date="2018-05" db="EMBL/GenBank/DDBJ databases">
        <title>Genomic Encyclopedia of Archaeal and Bacterial Type Strains, Phase II (KMG-II): from individual species to whole genera.</title>
        <authorList>
            <person name="Goeker M."/>
        </authorList>
    </citation>
    <scope>NUCLEOTIDE SEQUENCE [LARGE SCALE GENOMIC DNA]</scope>
    <source>
        <strain evidence="3 4">DSM 45184</strain>
    </source>
</reference>